<dbReference type="Proteomes" id="UP000654370">
    <property type="component" value="Unassembled WGS sequence"/>
</dbReference>
<keyword evidence="2" id="KW-1185">Reference proteome</keyword>
<name>A0A8H7PDM4_MORIS</name>
<dbReference type="AlphaFoldDB" id="A0A8H7PDM4"/>
<accession>A0A8H7PDM4</accession>
<dbReference type="OrthoDB" id="2307294at2759"/>
<evidence type="ECO:0000313" key="2">
    <source>
        <dbReference type="Proteomes" id="UP000654370"/>
    </source>
</evidence>
<sequence>MNSQISTDYLNFNRSDDNLTHLDTGSNFNGFPTCGDDGLALTLPESYSHVKSSPYLVNLFTTHDMACYLAHVSFTDDIYTLPMSLQKLLNEAKEEVVLSQSSPAYLPEHRALDRLNQVRDHLLHASCGDVSVLVEHLHKPWSDDLLEQLCGV</sequence>
<proteinExistence type="predicted"/>
<organism evidence="1 2">
    <name type="scientific">Mortierella isabellina</name>
    <name type="common">Filamentous fungus</name>
    <name type="synonym">Umbelopsis isabellina</name>
    <dbReference type="NCBI Taxonomy" id="91625"/>
    <lineage>
        <taxon>Eukaryota</taxon>
        <taxon>Fungi</taxon>
        <taxon>Fungi incertae sedis</taxon>
        <taxon>Mucoromycota</taxon>
        <taxon>Mucoromycotina</taxon>
        <taxon>Umbelopsidomycetes</taxon>
        <taxon>Umbelopsidales</taxon>
        <taxon>Umbelopsidaceae</taxon>
        <taxon>Umbelopsis</taxon>
    </lineage>
</organism>
<protein>
    <submittedName>
        <fullName evidence="1">Uncharacterized protein</fullName>
    </submittedName>
</protein>
<gene>
    <name evidence="1" type="ORF">INT43_001438</name>
</gene>
<comment type="caution">
    <text evidence="1">The sequence shown here is derived from an EMBL/GenBank/DDBJ whole genome shotgun (WGS) entry which is preliminary data.</text>
</comment>
<reference evidence="1" key="1">
    <citation type="submission" date="2020-12" db="EMBL/GenBank/DDBJ databases">
        <title>Metabolic potential, ecology and presence of endohyphal bacteria is reflected in genomic diversity of Mucoromycotina.</title>
        <authorList>
            <person name="Muszewska A."/>
            <person name="Okrasinska A."/>
            <person name="Steczkiewicz K."/>
            <person name="Drgas O."/>
            <person name="Orlowska M."/>
            <person name="Perlinska-Lenart U."/>
            <person name="Aleksandrzak-Piekarczyk T."/>
            <person name="Szatraj K."/>
            <person name="Zielenkiewicz U."/>
            <person name="Pilsyk S."/>
            <person name="Malc E."/>
            <person name="Mieczkowski P."/>
            <person name="Kruszewska J.S."/>
            <person name="Biernat P."/>
            <person name="Pawlowska J."/>
        </authorList>
    </citation>
    <scope>NUCLEOTIDE SEQUENCE</scope>
    <source>
        <strain evidence="1">WA0000067209</strain>
    </source>
</reference>
<dbReference type="EMBL" id="JAEPQZ010000018">
    <property type="protein sequence ID" value="KAG2171962.1"/>
    <property type="molecule type" value="Genomic_DNA"/>
</dbReference>
<evidence type="ECO:0000313" key="1">
    <source>
        <dbReference type="EMBL" id="KAG2171962.1"/>
    </source>
</evidence>